<dbReference type="Proteomes" id="UP001465976">
    <property type="component" value="Unassembled WGS sequence"/>
</dbReference>
<comment type="caution">
    <text evidence="2">The sequence shown here is derived from an EMBL/GenBank/DDBJ whole genome shotgun (WGS) entry which is preliminary data.</text>
</comment>
<protein>
    <recommendedName>
        <fullName evidence="4">ABC transmembrane type-1 domain-containing protein</fullName>
    </recommendedName>
</protein>
<gene>
    <name evidence="2" type="ORF">V5O48_009425</name>
</gene>
<accession>A0ABR3FBB1</accession>
<keyword evidence="3" id="KW-1185">Reference proteome</keyword>
<evidence type="ECO:0008006" key="4">
    <source>
        <dbReference type="Google" id="ProtNLM"/>
    </source>
</evidence>
<evidence type="ECO:0000313" key="3">
    <source>
        <dbReference type="Proteomes" id="UP001465976"/>
    </source>
</evidence>
<feature type="transmembrane region" description="Helical" evidence="1">
    <location>
        <begin position="219"/>
        <end position="243"/>
    </location>
</feature>
<feature type="transmembrane region" description="Helical" evidence="1">
    <location>
        <begin position="64"/>
        <end position="85"/>
    </location>
</feature>
<keyword evidence="1" id="KW-1133">Transmembrane helix</keyword>
<name>A0ABR3FBB1_9AGAR</name>
<feature type="non-terminal residue" evidence="2">
    <location>
        <position position="285"/>
    </location>
</feature>
<keyword evidence="1" id="KW-0812">Transmembrane</keyword>
<evidence type="ECO:0000256" key="1">
    <source>
        <dbReference type="SAM" id="Phobius"/>
    </source>
</evidence>
<feature type="transmembrane region" description="Helical" evidence="1">
    <location>
        <begin position="193"/>
        <end position="213"/>
    </location>
</feature>
<feature type="transmembrane region" description="Helical" evidence="1">
    <location>
        <begin position="117"/>
        <end position="137"/>
    </location>
</feature>
<reference evidence="2 3" key="1">
    <citation type="submission" date="2024-02" db="EMBL/GenBank/DDBJ databases">
        <title>A draft genome for the cacao thread blight pathogen Marasmius crinis-equi.</title>
        <authorList>
            <person name="Cohen S.P."/>
            <person name="Baruah I.K."/>
            <person name="Amoako-Attah I."/>
            <person name="Bukari Y."/>
            <person name="Meinhardt L.W."/>
            <person name="Bailey B.A."/>
        </authorList>
    </citation>
    <scope>NUCLEOTIDE SEQUENCE [LARGE SCALE GENOMIC DNA]</scope>
    <source>
        <strain evidence="2 3">GH-76</strain>
    </source>
</reference>
<sequence length="285" mass="32593">MVNPEKTIESNTTNDQDNPLEEIQLGVYRLYLEKKKFRSFEFNHNRVSAAWDKWVKRYQVIVRLFQEVIPLAPGLLLMSIILKAWEGLQSVVLGTLEGRILRIVEHGISTRSLDSKALATVLIVRMAFVLLQAGVFCRWSKRIDTSLENYIMNYFDEMILAAKLQMDLPTVQDNISFDHLDPSLGYHTIENTFILLSQSIVGVGHVLLIFFTARRGSSIHGATFTLLCILRPVFTVMGGFSIFTTPRVIEANNKHYLRILSLKELVDTKYRPDIISGNIVEYIID</sequence>
<dbReference type="EMBL" id="JBAHYK010000616">
    <property type="protein sequence ID" value="KAL0572546.1"/>
    <property type="molecule type" value="Genomic_DNA"/>
</dbReference>
<evidence type="ECO:0000313" key="2">
    <source>
        <dbReference type="EMBL" id="KAL0572546.1"/>
    </source>
</evidence>
<keyword evidence="1" id="KW-0472">Membrane</keyword>
<proteinExistence type="predicted"/>
<organism evidence="2 3">
    <name type="scientific">Marasmius crinis-equi</name>
    <dbReference type="NCBI Taxonomy" id="585013"/>
    <lineage>
        <taxon>Eukaryota</taxon>
        <taxon>Fungi</taxon>
        <taxon>Dikarya</taxon>
        <taxon>Basidiomycota</taxon>
        <taxon>Agaricomycotina</taxon>
        <taxon>Agaricomycetes</taxon>
        <taxon>Agaricomycetidae</taxon>
        <taxon>Agaricales</taxon>
        <taxon>Marasmiineae</taxon>
        <taxon>Marasmiaceae</taxon>
        <taxon>Marasmius</taxon>
    </lineage>
</organism>